<dbReference type="SUPFAM" id="SSF51430">
    <property type="entry name" value="NAD(P)-linked oxidoreductase"/>
    <property type="match status" value="1"/>
</dbReference>
<dbReference type="InterPro" id="IPR036812">
    <property type="entry name" value="NAD(P)_OxRdtase_dom_sf"/>
</dbReference>
<dbReference type="Pfam" id="PF00248">
    <property type="entry name" value="Aldo_ket_red"/>
    <property type="match status" value="1"/>
</dbReference>
<proteinExistence type="predicted"/>
<dbReference type="PANTHER" id="PTHR43312:SF1">
    <property type="entry name" value="NADP-DEPENDENT OXIDOREDUCTASE DOMAIN-CONTAINING PROTEIN"/>
    <property type="match status" value="1"/>
</dbReference>
<accession>A0A381NZK4</accession>
<evidence type="ECO:0000259" key="1">
    <source>
        <dbReference type="Pfam" id="PF00248"/>
    </source>
</evidence>
<dbReference type="InterPro" id="IPR053135">
    <property type="entry name" value="AKR2_Oxidoreductase"/>
</dbReference>
<reference evidence="2" key="1">
    <citation type="submission" date="2018-05" db="EMBL/GenBank/DDBJ databases">
        <authorList>
            <person name="Lanie J.A."/>
            <person name="Ng W.-L."/>
            <person name="Kazmierczak K.M."/>
            <person name="Andrzejewski T.M."/>
            <person name="Davidsen T.M."/>
            <person name="Wayne K.J."/>
            <person name="Tettelin H."/>
            <person name="Glass J.I."/>
            <person name="Rusch D."/>
            <person name="Podicherti R."/>
            <person name="Tsui H.-C.T."/>
            <person name="Winkler M.E."/>
        </authorList>
    </citation>
    <scope>NUCLEOTIDE SEQUENCE</scope>
</reference>
<name>A0A381NZK4_9ZZZZ</name>
<dbReference type="EMBL" id="UINC01000716">
    <property type="protein sequence ID" value="SUZ60062.1"/>
    <property type="molecule type" value="Genomic_DNA"/>
</dbReference>
<feature type="domain" description="NADP-dependent oxidoreductase" evidence="1">
    <location>
        <begin position="43"/>
        <end position="224"/>
    </location>
</feature>
<protein>
    <recommendedName>
        <fullName evidence="1">NADP-dependent oxidoreductase domain-containing protein</fullName>
    </recommendedName>
</protein>
<feature type="non-terminal residue" evidence="2">
    <location>
        <position position="1"/>
    </location>
</feature>
<gene>
    <name evidence="2" type="ORF">METZ01_LOCUS12916</name>
</gene>
<dbReference type="CDD" id="cd19095">
    <property type="entry name" value="AKR_PA4992-like"/>
    <property type="match status" value="1"/>
</dbReference>
<organism evidence="2">
    <name type="scientific">marine metagenome</name>
    <dbReference type="NCBI Taxonomy" id="408172"/>
    <lineage>
        <taxon>unclassified sequences</taxon>
        <taxon>metagenomes</taxon>
        <taxon>ecological metagenomes</taxon>
    </lineage>
</organism>
<dbReference type="AlphaFoldDB" id="A0A381NZK4"/>
<dbReference type="PANTHER" id="PTHR43312">
    <property type="entry name" value="D-THREO-ALDOSE 1-DEHYDROGENASE"/>
    <property type="match status" value="1"/>
</dbReference>
<evidence type="ECO:0000313" key="2">
    <source>
        <dbReference type="EMBL" id="SUZ60062.1"/>
    </source>
</evidence>
<dbReference type="InterPro" id="IPR023210">
    <property type="entry name" value="NADP_OxRdtase_dom"/>
</dbReference>
<sequence>VEYNQLERTTNSYLQPFSHSKEKLLEALQTRKLGETGLDVSVLGYGAMELRGPRSPIPKGRPVDPAQAEKVLNSVLDSGINLIDTSIDYGESEELIGKYVSHRRDEYLLASKCGCNADTTSVEEGNAPRHIYTRENLIKGVELSLRRMNTDHLDLLQFHGSPPVELRDQAVQTLLDLKSDGKTRFIGVSDVLPTVTDFVEMGVFDVFQFPYSALDREHESLITQLASSGSGTLIRGGIARGEPGHGLADPNLWAAWDKARLDELLDGMDQFEFLLRFTISHPDLSTTIVGSLYPDHISRNIAAVSKGPLPESLCTEIKNRLENVD</sequence>
<dbReference type="Gene3D" id="3.20.20.100">
    <property type="entry name" value="NADP-dependent oxidoreductase domain"/>
    <property type="match status" value="1"/>
</dbReference>